<keyword evidence="1" id="KW-0343">GTPase activation</keyword>
<evidence type="ECO:0000256" key="2">
    <source>
        <dbReference type="ARBA" id="ARBA00022614"/>
    </source>
</evidence>
<dbReference type="GO" id="GO:0048471">
    <property type="term" value="C:perinuclear region of cytoplasm"/>
    <property type="evidence" value="ECO:0007669"/>
    <property type="project" value="TreeGrafter"/>
</dbReference>
<dbReference type="GO" id="GO:0031267">
    <property type="term" value="F:small GTPase binding"/>
    <property type="evidence" value="ECO:0007669"/>
    <property type="project" value="TreeGrafter"/>
</dbReference>
<proteinExistence type="predicted"/>
<dbReference type="SUPFAM" id="SSF52047">
    <property type="entry name" value="RNI-like"/>
    <property type="match status" value="1"/>
</dbReference>
<feature type="compositionally biased region" description="Low complexity" evidence="4">
    <location>
        <begin position="1163"/>
        <end position="1185"/>
    </location>
</feature>
<gene>
    <name evidence="5" type="ORF">PCANC_18635</name>
</gene>
<feature type="compositionally biased region" description="Polar residues" evidence="4">
    <location>
        <begin position="178"/>
        <end position="212"/>
    </location>
</feature>
<feature type="region of interest" description="Disordered" evidence="4">
    <location>
        <begin position="621"/>
        <end position="653"/>
    </location>
</feature>
<evidence type="ECO:0000256" key="4">
    <source>
        <dbReference type="SAM" id="MobiDB-lite"/>
    </source>
</evidence>
<evidence type="ECO:0000313" key="6">
    <source>
        <dbReference type="Proteomes" id="UP000235388"/>
    </source>
</evidence>
<dbReference type="EMBL" id="PGCJ01000958">
    <property type="protein sequence ID" value="PLW13172.1"/>
    <property type="molecule type" value="Genomic_DNA"/>
</dbReference>
<feature type="compositionally biased region" description="Low complexity" evidence="4">
    <location>
        <begin position="1093"/>
        <end position="1106"/>
    </location>
</feature>
<feature type="region of interest" description="Disordered" evidence="4">
    <location>
        <begin position="1087"/>
        <end position="1340"/>
    </location>
</feature>
<feature type="compositionally biased region" description="Basic and acidic residues" evidence="4">
    <location>
        <begin position="633"/>
        <end position="645"/>
    </location>
</feature>
<dbReference type="GO" id="GO:0005829">
    <property type="term" value="C:cytosol"/>
    <property type="evidence" value="ECO:0007669"/>
    <property type="project" value="TreeGrafter"/>
</dbReference>
<feature type="compositionally biased region" description="Low complexity" evidence="4">
    <location>
        <begin position="213"/>
        <end position="223"/>
    </location>
</feature>
<dbReference type="Proteomes" id="UP000235388">
    <property type="component" value="Unassembled WGS sequence"/>
</dbReference>
<dbReference type="STRING" id="200324.A0A2N5SIV8"/>
<reference evidence="5 6" key="1">
    <citation type="submission" date="2017-11" db="EMBL/GenBank/DDBJ databases">
        <title>De novo assembly and phasing of dikaryotic genomes from two isolates of Puccinia coronata f. sp. avenae, the causal agent of oat crown rust.</title>
        <authorList>
            <person name="Miller M.E."/>
            <person name="Zhang Y."/>
            <person name="Omidvar V."/>
            <person name="Sperschneider J."/>
            <person name="Schwessinger B."/>
            <person name="Raley C."/>
            <person name="Palmer J.M."/>
            <person name="Garnica D."/>
            <person name="Upadhyaya N."/>
            <person name="Rathjen J."/>
            <person name="Taylor J.M."/>
            <person name="Park R.F."/>
            <person name="Dodds P.N."/>
            <person name="Hirsch C.D."/>
            <person name="Kianian S.F."/>
            <person name="Figueroa M."/>
        </authorList>
    </citation>
    <scope>NUCLEOTIDE SEQUENCE [LARGE SCALE GENOMIC DNA]</scope>
    <source>
        <strain evidence="5">12NC29</strain>
    </source>
</reference>
<dbReference type="GO" id="GO:0005634">
    <property type="term" value="C:nucleus"/>
    <property type="evidence" value="ECO:0007669"/>
    <property type="project" value="TreeGrafter"/>
</dbReference>
<evidence type="ECO:0000256" key="3">
    <source>
        <dbReference type="ARBA" id="ARBA00022737"/>
    </source>
</evidence>
<feature type="region of interest" description="Disordered" evidence="4">
    <location>
        <begin position="135"/>
        <end position="234"/>
    </location>
</feature>
<feature type="compositionally biased region" description="Polar residues" evidence="4">
    <location>
        <begin position="1145"/>
        <end position="1159"/>
    </location>
</feature>
<feature type="compositionally biased region" description="Polar residues" evidence="4">
    <location>
        <begin position="469"/>
        <end position="491"/>
    </location>
</feature>
<dbReference type="OrthoDB" id="120976at2759"/>
<feature type="compositionally biased region" description="Polar residues" evidence="4">
    <location>
        <begin position="138"/>
        <end position="167"/>
    </location>
</feature>
<dbReference type="InterPro" id="IPR001611">
    <property type="entry name" value="Leu-rich_rpt"/>
</dbReference>
<feature type="compositionally biased region" description="Basic and acidic residues" evidence="4">
    <location>
        <begin position="1211"/>
        <end position="1225"/>
    </location>
</feature>
<dbReference type="Pfam" id="PF13516">
    <property type="entry name" value="LRR_6"/>
    <property type="match status" value="2"/>
</dbReference>
<feature type="region of interest" description="Disordered" evidence="4">
    <location>
        <begin position="957"/>
        <end position="979"/>
    </location>
</feature>
<feature type="compositionally biased region" description="Polar residues" evidence="4">
    <location>
        <begin position="670"/>
        <end position="688"/>
    </location>
</feature>
<dbReference type="InterPro" id="IPR027038">
    <property type="entry name" value="RanGap"/>
</dbReference>
<dbReference type="PANTHER" id="PTHR24113">
    <property type="entry name" value="RAN GTPASE-ACTIVATING PROTEIN 1"/>
    <property type="match status" value="1"/>
</dbReference>
<dbReference type="GO" id="GO:0005096">
    <property type="term" value="F:GTPase activator activity"/>
    <property type="evidence" value="ECO:0007669"/>
    <property type="project" value="UniProtKB-KW"/>
</dbReference>
<feature type="region of interest" description="Disordered" evidence="4">
    <location>
        <begin position="469"/>
        <end position="492"/>
    </location>
</feature>
<feature type="compositionally biased region" description="Low complexity" evidence="4">
    <location>
        <begin position="289"/>
        <end position="305"/>
    </location>
</feature>
<feature type="region of interest" description="Disordered" evidence="4">
    <location>
        <begin position="286"/>
        <end position="306"/>
    </location>
</feature>
<feature type="region of interest" description="Disordered" evidence="4">
    <location>
        <begin position="1"/>
        <end position="84"/>
    </location>
</feature>
<keyword evidence="6" id="KW-1185">Reference proteome</keyword>
<feature type="compositionally biased region" description="Low complexity" evidence="4">
    <location>
        <begin position="27"/>
        <end position="40"/>
    </location>
</feature>
<keyword evidence="2" id="KW-0433">Leucine-rich repeat</keyword>
<dbReference type="SMART" id="SM00368">
    <property type="entry name" value="LRR_RI"/>
    <property type="match status" value="5"/>
</dbReference>
<dbReference type="Gene3D" id="3.80.10.10">
    <property type="entry name" value="Ribonuclease Inhibitor"/>
    <property type="match status" value="4"/>
</dbReference>
<dbReference type="GO" id="GO:0006913">
    <property type="term" value="P:nucleocytoplasmic transport"/>
    <property type="evidence" value="ECO:0007669"/>
    <property type="project" value="TreeGrafter"/>
</dbReference>
<comment type="caution">
    <text evidence="5">The sequence shown here is derived from an EMBL/GenBank/DDBJ whole genome shotgun (WGS) entry which is preliminary data.</text>
</comment>
<accession>A0A2N5SIV8</accession>
<dbReference type="PANTHER" id="PTHR24113:SF12">
    <property type="entry name" value="RAN GTPASE-ACTIVATING PROTEIN 1"/>
    <property type="match status" value="1"/>
</dbReference>
<feature type="compositionally biased region" description="Low complexity" evidence="4">
    <location>
        <begin position="957"/>
        <end position="966"/>
    </location>
</feature>
<feature type="region of interest" description="Disordered" evidence="4">
    <location>
        <begin position="670"/>
        <end position="707"/>
    </location>
</feature>
<name>A0A2N5SIV8_9BASI</name>
<dbReference type="InterPro" id="IPR032675">
    <property type="entry name" value="LRR_dom_sf"/>
</dbReference>
<keyword evidence="3" id="KW-0677">Repeat</keyword>
<evidence type="ECO:0000256" key="1">
    <source>
        <dbReference type="ARBA" id="ARBA00022468"/>
    </source>
</evidence>
<protein>
    <recommendedName>
        <fullName evidence="7">GAT domain-containing protein</fullName>
    </recommendedName>
</protein>
<feature type="compositionally biased region" description="Pro residues" evidence="4">
    <location>
        <begin position="41"/>
        <end position="55"/>
    </location>
</feature>
<sequence length="1340" mass="145293">MLNEEEPIILHIPTDPPSPHAEPANCPTVTDPTPAAATPALPSPDHPPTPRPSTPPHRRVPAQKPIRSILKPSPQPQPKFNFKRDILSPFSNKLGYAALEESPLGAVVGAGGSSVGQGVQAAAGWVGSAWKRLGGATTERSNPSIQDENHQQQQPSPLINTTPSSNHSIHDPPADQPVASSPPNSTHSSHLALSSPNSRFNHLPITSSTEPSHNLNPTNALAPPLHPPPPPGTNLQLSVSSLKKVHFIMSDLKIIYPISNTQPPSFDQLNRLRINQARKLLLANRTHHPSSTSTPPNTSIGPSPNVNGWTARSLELFYDECCRTREEGWGIMKVREIIKQSAPLPPKVLDLTGLPLNRVGAAEVLGDLLSVDFGLKSLVLSGCSLEDHCLKPILHGLLVSGTLPSISLANNPKLRAKGWKLVAIFVKKAKALRNLDISHNSLDRRSVEYLVQALAGNIRKDHLDATISPHSASFKPSDNSSYRSPTQTGLTPHTLPRFPSTLLACSSSQPDLAASTTQDEDGRSSLFPSAPLLREDHSPALQALSAISNWSSSDSSNLVSLRLDYCNLKNNQLDTLAHGIRLSNLKHVSFRNNRIFNLGAVALAVMIKDWPTQTDSIFNESMAGKANSSPGHNSDHPVHAGKESSHTSSSQIPAPFVSLNSVTARLSDQLAQRQMQEKSSMPQTGGELSSDKQSLEQAGNLSSDVALKDSSKDLSSLVKDEMKKANEQRVKIKSKIDLLPTVGQLLTLDVKFNEMRSADVFYLAQVLKKNRTLKVLNLAENRIDPVGLVHLADALRYNTCLETLDLSRNPCCGPNLEGILALRTTCTINNTLKRIFLSQTELSSQGSIALAEFLPEMKNLIHLDLTENHGIDIAGVMALAVSAKMNTSLRCLDINIPPNDPDFAHLSQEILQSCVRNTELAQQMANQRGAQTTIAQPMLKSTVVKALANQQQQQQQHAIESIAAQQHPSSLATRRKPENPSAITAGETFKRILSSTEETCKVLRDLISEDEQRKIRMLQEERKVPMVMECSELVRELLDQVKAGQFQVKEALGSLIMDEALRSYAQSVHAQSISVCQYAEAVHKELDTTTAGSNSPSPLSSPSDSTIPPPKLTITRQSKFQNPGFGAITPGSDSEEEDTVLVLDSESQVGPGTEGNSSERPGPASSDQQSESSSSSSPHASTNTSKEGSQQRIEVRVNTGSKHRPRLESPSSKDDLPRSPVESHSRSLTIEEGEVFRKGSVLGTVTRDDDEEVPGEVLKETILVAEVQRTRRNSVNTDDQADPTLLAEEENRDGEEQHGGPGSDDDGDDDNDNEDDDQNETQTKGLLGKPISEILDPHLS</sequence>
<feature type="compositionally biased region" description="Acidic residues" evidence="4">
    <location>
        <begin position="1303"/>
        <end position="1319"/>
    </location>
</feature>
<organism evidence="5 6">
    <name type="scientific">Puccinia coronata f. sp. avenae</name>
    <dbReference type="NCBI Taxonomy" id="200324"/>
    <lineage>
        <taxon>Eukaryota</taxon>
        <taxon>Fungi</taxon>
        <taxon>Dikarya</taxon>
        <taxon>Basidiomycota</taxon>
        <taxon>Pucciniomycotina</taxon>
        <taxon>Pucciniomycetes</taxon>
        <taxon>Pucciniales</taxon>
        <taxon>Pucciniaceae</taxon>
        <taxon>Puccinia</taxon>
    </lineage>
</organism>
<evidence type="ECO:0008006" key="7">
    <source>
        <dbReference type="Google" id="ProtNLM"/>
    </source>
</evidence>
<evidence type="ECO:0000313" key="5">
    <source>
        <dbReference type="EMBL" id="PLW13172.1"/>
    </source>
</evidence>